<keyword evidence="4 7" id="KW-0732">Signal</keyword>
<proteinExistence type="inferred from homology"/>
<dbReference type="AlphaFoldDB" id="A0A1M4YQU9"/>
<keyword evidence="3" id="KW-0813">Transport</keyword>
<dbReference type="GO" id="GO:0042597">
    <property type="term" value="C:periplasmic space"/>
    <property type="evidence" value="ECO:0007669"/>
    <property type="project" value="UniProtKB-SubCell"/>
</dbReference>
<organism evidence="9 10">
    <name type="scientific">Kaistia soli DSM 19436</name>
    <dbReference type="NCBI Taxonomy" id="1122133"/>
    <lineage>
        <taxon>Bacteria</taxon>
        <taxon>Pseudomonadati</taxon>
        <taxon>Pseudomonadota</taxon>
        <taxon>Alphaproteobacteria</taxon>
        <taxon>Hyphomicrobiales</taxon>
        <taxon>Kaistiaceae</taxon>
        <taxon>Kaistia</taxon>
    </lineage>
</organism>
<dbReference type="InterPro" id="IPR006311">
    <property type="entry name" value="TAT_signal"/>
</dbReference>
<accession>A0A1M4YQU9</accession>
<keyword evidence="10" id="KW-1185">Reference proteome</keyword>
<dbReference type="Proteomes" id="UP000184485">
    <property type="component" value="Unassembled WGS sequence"/>
</dbReference>
<dbReference type="RefSeq" id="WP_073052141.1">
    <property type="nucleotide sequence ID" value="NZ_FQUP01000001.1"/>
</dbReference>
<dbReference type="PANTHER" id="PTHR30024">
    <property type="entry name" value="ALIPHATIC SULFONATES-BINDING PROTEIN-RELATED"/>
    <property type="match status" value="1"/>
</dbReference>
<dbReference type="NCBIfam" id="TIGR01728">
    <property type="entry name" value="SsuA_fam"/>
    <property type="match status" value="1"/>
</dbReference>
<feature type="chain" id="PRO_5012680085" description="Putative aliphatic sulfonates-binding protein" evidence="7">
    <location>
        <begin position="32"/>
        <end position="323"/>
    </location>
</feature>
<dbReference type="SUPFAM" id="SSF53850">
    <property type="entry name" value="Periplasmic binding protein-like II"/>
    <property type="match status" value="1"/>
</dbReference>
<dbReference type="OrthoDB" id="7374754at2"/>
<dbReference type="Pfam" id="PF09084">
    <property type="entry name" value="NMT1"/>
    <property type="match status" value="1"/>
</dbReference>
<feature type="domain" description="Solute-binding protein family 3/N-terminal" evidence="8">
    <location>
        <begin position="37"/>
        <end position="257"/>
    </location>
</feature>
<dbReference type="EMBL" id="FQUP01000001">
    <property type="protein sequence ID" value="SHF08027.1"/>
    <property type="molecule type" value="Genomic_DNA"/>
</dbReference>
<dbReference type="GO" id="GO:0016020">
    <property type="term" value="C:membrane"/>
    <property type="evidence" value="ECO:0007669"/>
    <property type="project" value="InterPro"/>
</dbReference>
<name>A0A1M4YQU9_9HYPH</name>
<evidence type="ECO:0000256" key="6">
    <source>
        <dbReference type="ARBA" id="ARBA00070228"/>
    </source>
</evidence>
<evidence type="ECO:0000256" key="7">
    <source>
        <dbReference type="SAM" id="SignalP"/>
    </source>
</evidence>
<evidence type="ECO:0000256" key="1">
    <source>
        <dbReference type="ARBA" id="ARBA00004418"/>
    </source>
</evidence>
<dbReference type="InterPro" id="IPR015168">
    <property type="entry name" value="SsuA/THI5"/>
</dbReference>
<dbReference type="STRING" id="1122133.SAMN02745157_1590"/>
<evidence type="ECO:0000313" key="9">
    <source>
        <dbReference type="EMBL" id="SHF08027.1"/>
    </source>
</evidence>
<comment type="similarity">
    <text evidence="2">Belongs to the bacterial solute-binding protein SsuA/TauA family.</text>
</comment>
<feature type="signal peptide" evidence="7">
    <location>
        <begin position="1"/>
        <end position="31"/>
    </location>
</feature>
<dbReference type="SMART" id="SM00062">
    <property type="entry name" value="PBPb"/>
    <property type="match status" value="1"/>
</dbReference>
<dbReference type="FunFam" id="3.40.190.10:FF:000050">
    <property type="entry name" value="Sulfonate ABC transporter substrate-binding protein"/>
    <property type="match status" value="1"/>
</dbReference>
<dbReference type="GO" id="GO:0042626">
    <property type="term" value="F:ATPase-coupled transmembrane transporter activity"/>
    <property type="evidence" value="ECO:0007669"/>
    <property type="project" value="InterPro"/>
</dbReference>
<dbReference type="PANTHER" id="PTHR30024:SF42">
    <property type="entry name" value="ALIPHATIC SULFONATES-BINDING PROTEIN-RELATED"/>
    <property type="match status" value="1"/>
</dbReference>
<evidence type="ECO:0000313" key="10">
    <source>
        <dbReference type="Proteomes" id="UP000184485"/>
    </source>
</evidence>
<dbReference type="PROSITE" id="PS51318">
    <property type="entry name" value="TAT"/>
    <property type="match status" value="1"/>
</dbReference>
<evidence type="ECO:0000256" key="3">
    <source>
        <dbReference type="ARBA" id="ARBA00022448"/>
    </source>
</evidence>
<gene>
    <name evidence="9" type="ORF">SAMN02745157_1590</name>
</gene>
<protein>
    <recommendedName>
        <fullName evidence="6">Putative aliphatic sulfonates-binding protein</fullName>
    </recommendedName>
</protein>
<evidence type="ECO:0000256" key="5">
    <source>
        <dbReference type="ARBA" id="ARBA00055538"/>
    </source>
</evidence>
<sequence length="323" mass="33043">MTISRRSFFSIAGVALSGAAFGLAGGQTAFAADTLPTLKVGYQKAGLLALARRQEAFEKAFAPLGTTVTWVEFASGPPLLEALNAGAVDIGWTGDAPPIFAQAAGANLVYIGAAPSNGKGEAIIVKEGSLIGSVTDLKGKKIAVTKGSSAHNLTVAALEKAGVAFADVTPVYLSPADAAAAFSNDSVDAWAIWDPFLALAESRAPVRQLTTTAATLEVNTYLLANKSFADAHPAAVGTIVTALAATADWANANRGDVAAALSEITGVPIGPETVAVERAVYGIFPINDTIVAGQQATADRFQKLGLIPKPITVRDIVWSAPKA</sequence>
<dbReference type="Gene3D" id="3.40.190.10">
    <property type="entry name" value="Periplasmic binding protein-like II"/>
    <property type="match status" value="2"/>
</dbReference>
<dbReference type="InterPro" id="IPR010067">
    <property type="entry name" value="ABC_SsuA_sub-bd"/>
</dbReference>
<evidence type="ECO:0000259" key="8">
    <source>
        <dbReference type="SMART" id="SM00062"/>
    </source>
</evidence>
<dbReference type="InterPro" id="IPR001638">
    <property type="entry name" value="Solute-binding_3/MltF_N"/>
</dbReference>
<comment type="subcellular location">
    <subcellularLocation>
        <location evidence="1">Periplasm</location>
    </subcellularLocation>
</comment>
<comment type="function">
    <text evidence="5">Part of a binding-protein-dependent transport system for aliphatic sulfonates. Putative binding protein.</text>
</comment>
<reference evidence="9 10" key="1">
    <citation type="submission" date="2016-11" db="EMBL/GenBank/DDBJ databases">
        <authorList>
            <person name="Jaros S."/>
            <person name="Januszkiewicz K."/>
            <person name="Wedrychowicz H."/>
        </authorList>
    </citation>
    <scope>NUCLEOTIDE SEQUENCE [LARGE SCALE GENOMIC DNA]</scope>
    <source>
        <strain evidence="9 10">DSM 19436</strain>
    </source>
</reference>
<evidence type="ECO:0000256" key="4">
    <source>
        <dbReference type="ARBA" id="ARBA00022729"/>
    </source>
</evidence>
<evidence type="ECO:0000256" key="2">
    <source>
        <dbReference type="ARBA" id="ARBA00010742"/>
    </source>
</evidence>